<dbReference type="EMBL" id="JAUCMV010000005">
    <property type="protein sequence ID" value="KAK0394979.1"/>
    <property type="molecule type" value="Genomic_DNA"/>
</dbReference>
<feature type="transmembrane region" description="Helical" evidence="1">
    <location>
        <begin position="136"/>
        <end position="158"/>
    </location>
</feature>
<accession>A0AA39GXJ6</accession>
<keyword evidence="1" id="KW-0812">Transmembrane</keyword>
<keyword evidence="1" id="KW-1133">Transmembrane helix</keyword>
<keyword evidence="1" id="KW-0472">Membrane</keyword>
<feature type="transmembrane region" description="Helical" evidence="1">
    <location>
        <begin position="279"/>
        <end position="296"/>
    </location>
</feature>
<comment type="caution">
    <text evidence="2">The sequence shown here is derived from an EMBL/GenBank/DDBJ whole genome shotgun (WGS) entry which is preliminary data.</text>
</comment>
<name>A0AA39GXJ6_9BILA</name>
<feature type="transmembrane region" description="Helical" evidence="1">
    <location>
        <begin position="99"/>
        <end position="124"/>
    </location>
</feature>
<protein>
    <submittedName>
        <fullName evidence="2">Uncharacterized protein</fullName>
    </submittedName>
</protein>
<dbReference type="AlphaFoldDB" id="A0AA39GXJ6"/>
<evidence type="ECO:0000313" key="3">
    <source>
        <dbReference type="Proteomes" id="UP001175271"/>
    </source>
</evidence>
<feature type="transmembrane region" description="Helical" evidence="1">
    <location>
        <begin position="53"/>
        <end position="71"/>
    </location>
</feature>
<feature type="transmembrane region" description="Helical" evidence="1">
    <location>
        <begin position="245"/>
        <end position="267"/>
    </location>
</feature>
<feature type="transmembrane region" description="Helical" evidence="1">
    <location>
        <begin position="210"/>
        <end position="233"/>
    </location>
</feature>
<gene>
    <name evidence="2" type="ORF">QR680_001041</name>
</gene>
<evidence type="ECO:0000313" key="2">
    <source>
        <dbReference type="EMBL" id="KAK0394979.1"/>
    </source>
</evidence>
<evidence type="ECO:0000256" key="1">
    <source>
        <dbReference type="SAM" id="Phobius"/>
    </source>
</evidence>
<feature type="transmembrane region" description="Helical" evidence="1">
    <location>
        <begin position="14"/>
        <end position="41"/>
    </location>
</feature>
<reference evidence="2" key="1">
    <citation type="submission" date="2023-06" db="EMBL/GenBank/DDBJ databases">
        <title>Genomic analysis of the entomopathogenic nematode Steinernema hermaphroditum.</title>
        <authorList>
            <person name="Schwarz E.M."/>
            <person name="Heppert J.K."/>
            <person name="Baniya A."/>
            <person name="Schwartz H.T."/>
            <person name="Tan C.-H."/>
            <person name="Antoshechkin I."/>
            <person name="Sternberg P.W."/>
            <person name="Goodrich-Blair H."/>
            <person name="Dillman A.R."/>
        </authorList>
    </citation>
    <scope>NUCLEOTIDE SEQUENCE</scope>
    <source>
        <strain evidence="2">PS9179</strain>
        <tissue evidence="2">Whole animal</tissue>
    </source>
</reference>
<feature type="transmembrane region" description="Helical" evidence="1">
    <location>
        <begin position="178"/>
        <end position="203"/>
    </location>
</feature>
<organism evidence="2 3">
    <name type="scientific">Steinernema hermaphroditum</name>
    <dbReference type="NCBI Taxonomy" id="289476"/>
    <lineage>
        <taxon>Eukaryota</taxon>
        <taxon>Metazoa</taxon>
        <taxon>Ecdysozoa</taxon>
        <taxon>Nematoda</taxon>
        <taxon>Chromadorea</taxon>
        <taxon>Rhabditida</taxon>
        <taxon>Tylenchina</taxon>
        <taxon>Panagrolaimomorpha</taxon>
        <taxon>Strongyloidoidea</taxon>
        <taxon>Steinernematidae</taxon>
        <taxon>Steinernema</taxon>
    </lineage>
</organism>
<keyword evidence="3" id="KW-1185">Reference proteome</keyword>
<sequence length="344" mass="39312">MNSSLQSTPCDSGIWWKIGQCFISAGGIVGSTSAAITFVFIKNYKDIHPNQKILTLEFLAYLVAQGVLLSANEIEIFLTVPDCNEVSKQPFNLCLRHRLLPLIALVPAAICLLLIMLERVYALYHFFYDWEPHKKLVRYSISLLLLLLTAELLFVFWPHNNNDILCTWDGLTKGNVDAIAAIQLVWWATISVHLVSAVVLQAVTVRRIRYLLRFSLLLIAIHFSMLGSISPVVRRDRIDRVRSMLYPRAIAILFSTCSIMICVANLYTHAAIWELIAKFFHVALLVMIPAIIVLAHRKAIKKSDFSVRVFFTFNSGWLARNDNQQWMMKPFQRKTPFRFTLGIL</sequence>
<dbReference type="Proteomes" id="UP001175271">
    <property type="component" value="Unassembled WGS sequence"/>
</dbReference>
<proteinExistence type="predicted"/>